<name>A0A7R9F295_9NEOP</name>
<evidence type="ECO:0000256" key="1">
    <source>
        <dbReference type="SAM" id="MobiDB-lite"/>
    </source>
</evidence>
<dbReference type="EMBL" id="OD567466">
    <property type="protein sequence ID" value="CAD7445688.1"/>
    <property type="molecule type" value="Genomic_DNA"/>
</dbReference>
<gene>
    <name evidence="2" type="ORF">TBIB3V08_LOCUS8036</name>
</gene>
<feature type="region of interest" description="Disordered" evidence="1">
    <location>
        <begin position="1"/>
        <end position="29"/>
    </location>
</feature>
<organism evidence="2">
    <name type="scientific">Timema bartmani</name>
    <dbReference type="NCBI Taxonomy" id="61472"/>
    <lineage>
        <taxon>Eukaryota</taxon>
        <taxon>Metazoa</taxon>
        <taxon>Ecdysozoa</taxon>
        <taxon>Arthropoda</taxon>
        <taxon>Hexapoda</taxon>
        <taxon>Insecta</taxon>
        <taxon>Pterygota</taxon>
        <taxon>Neoptera</taxon>
        <taxon>Polyneoptera</taxon>
        <taxon>Phasmatodea</taxon>
        <taxon>Timematodea</taxon>
        <taxon>Timematoidea</taxon>
        <taxon>Timematidae</taxon>
        <taxon>Timema</taxon>
    </lineage>
</organism>
<dbReference type="AlphaFoldDB" id="A0A7R9F295"/>
<evidence type="ECO:0000313" key="2">
    <source>
        <dbReference type="EMBL" id="CAD7445688.1"/>
    </source>
</evidence>
<proteinExistence type="predicted"/>
<reference evidence="2" key="1">
    <citation type="submission" date="2020-11" db="EMBL/GenBank/DDBJ databases">
        <authorList>
            <person name="Tran Van P."/>
        </authorList>
    </citation>
    <scope>NUCLEOTIDE SEQUENCE</scope>
</reference>
<accession>A0A7R9F295</accession>
<sequence length="294" mass="34810">MVPEEDLNSESYLSDGPKEDDDDDGEFVPSVKSPWQLRIKLKSTALTSDRYGVADRATVASASSLLQDIGVVSNSDYTHIVDKNKLRREKECNRTELQVEATNEELKGIYFDGRKDKTLNASLKLQLWEVQKHIISLGESQSSNDRVETYQENQDLFLNSEHQHKTRELCLNSEHRDKTWDLCLNSEHRDKTWDLCLDSEHRDKTWELLLNSEHRDKTWELLLNSEHRDKTWDLCLDSEHRDKTWDLCLNFEHRDKIWDLCLNFEHRDKTWDLCLNSEHRDKTWDLCLNFAVFR</sequence>
<protein>
    <submittedName>
        <fullName evidence="2">Uncharacterized protein</fullName>
    </submittedName>
</protein>